<dbReference type="EMBL" id="JBHSKX010000004">
    <property type="protein sequence ID" value="MFC5368771.1"/>
    <property type="molecule type" value="Genomic_DNA"/>
</dbReference>
<feature type="initiator methionine" description="Removed" evidence="11">
    <location>
        <position position="1"/>
    </location>
</feature>
<feature type="active site" description="For Fru-6P isomerization activity" evidence="11">
    <location>
        <position position="599"/>
    </location>
</feature>
<gene>
    <name evidence="11 14" type="primary">glmS</name>
    <name evidence="14" type="ORF">ACFPJ5_17750</name>
</gene>
<keyword evidence="15" id="KW-1185">Reference proteome</keyword>
<comment type="subcellular location">
    <subcellularLocation>
        <location evidence="2 11">Cytoplasm</location>
    </subcellularLocation>
</comment>
<dbReference type="Gene3D" id="3.60.20.10">
    <property type="entry name" value="Glutamine Phosphoribosylpyrophosphate, subunit 1, domain 1"/>
    <property type="match status" value="1"/>
</dbReference>
<reference evidence="14 15" key="1">
    <citation type="journal article" date="2019" name="Int. J. Syst. Evol. Microbiol.">
        <title>The Global Catalogue of Microorganisms (GCM) 10K type strain sequencing project: providing services to taxonomists for standard genome sequencing and annotation.</title>
        <authorList>
            <consortium name="The Broad Institute Genomics Platform"/>
            <consortium name="The Broad Institute Genome Sequencing Center for Infectious Disease"/>
            <person name="Wu L."/>
            <person name="Ma J."/>
        </authorList>
    </citation>
    <scope>NUCLEOTIDE SEQUENCE [LARGE SCALE GENOMIC DNA]</scope>
    <source>
        <strain evidence="14 15">CGMCC 1.12237</strain>
    </source>
</reference>
<dbReference type="GO" id="GO:0004360">
    <property type="term" value="F:glutamine-fructose-6-phosphate transaminase (isomerizing) activity"/>
    <property type="evidence" value="ECO:0007669"/>
    <property type="project" value="UniProtKB-UniRule"/>
</dbReference>
<dbReference type="PROSITE" id="PS51278">
    <property type="entry name" value="GATASE_TYPE_2"/>
    <property type="match status" value="1"/>
</dbReference>
<comment type="function">
    <text evidence="10 11">Catalyzes the first step in hexosamine metabolism, converting fructose-6P into glucosamine-6P using glutamine as a nitrogen source.</text>
</comment>
<evidence type="ECO:0000313" key="15">
    <source>
        <dbReference type="Proteomes" id="UP001596201"/>
    </source>
</evidence>
<dbReference type="Pfam" id="PF13522">
    <property type="entry name" value="GATase_6"/>
    <property type="match status" value="1"/>
</dbReference>
<dbReference type="SUPFAM" id="SSF53697">
    <property type="entry name" value="SIS domain"/>
    <property type="match status" value="1"/>
</dbReference>
<evidence type="ECO:0000256" key="9">
    <source>
        <dbReference type="ARBA" id="ARBA00022962"/>
    </source>
</evidence>
<evidence type="ECO:0000256" key="4">
    <source>
        <dbReference type="ARBA" id="ARBA00016090"/>
    </source>
</evidence>
<dbReference type="InterPro" id="IPR035466">
    <property type="entry name" value="GlmS/AgaS_SIS"/>
</dbReference>
<evidence type="ECO:0000259" key="13">
    <source>
        <dbReference type="PROSITE" id="PS51464"/>
    </source>
</evidence>
<dbReference type="InterPro" id="IPR017932">
    <property type="entry name" value="GATase_2_dom"/>
</dbReference>
<comment type="caution">
    <text evidence="14">The sequence shown here is derived from an EMBL/GenBank/DDBJ whole genome shotgun (WGS) entry which is preliminary data.</text>
</comment>
<evidence type="ECO:0000313" key="14">
    <source>
        <dbReference type="EMBL" id="MFC5368771.1"/>
    </source>
</evidence>
<dbReference type="RefSeq" id="WP_227231341.1">
    <property type="nucleotide sequence ID" value="NZ_JAJCVJ010000003.1"/>
</dbReference>
<dbReference type="InterPro" id="IPR005855">
    <property type="entry name" value="GFAT"/>
</dbReference>
<dbReference type="NCBIfam" id="NF001484">
    <property type="entry name" value="PRK00331.1"/>
    <property type="match status" value="1"/>
</dbReference>
<evidence type="ECO:0000256" key="8">
    <source>
        <dbReference type="ARBA" id="ARBA00022737"/>
    </source>
</evidence>
<dbReference type="PANTHER" id="PTHR10937">
    <property type="entry name" value="GLUCOSAMINE--FRUCTOSE-6-PHOSPHATE AMINOTRANSFERASE, ISOMERIZING"/>
    <property type="match status" value="1"/>
</dbReference>
<dbReference type="CDD" id="cd00714">
    <property type="entry name" value="GFAT"/>
    <property type="match status" value="1"/>
</dbReference>
<evidence type="ECO:0000256" key="2">
    <source>
        <dbReference type="ARBA" id="ARBA00004496"/>
    </source>
</evidence>
<dbReference type="PANTHER" id="PTHR10937:SF0">
    <property type="entry name" value="GLUTAMINE--FRUCTOSE-6-PHOSPHATE TRANSAMINASE (ISOMERIZING)"/>
    <property type="match status" value="1"/>
</dbReference>
<evidence type="ECO:0000256" key="11">
    <source>
        <dbReference type="HAMAP-Rule" id="MF_00164"/>
    </source>
</evidence>
<keyword evidence="9" id="KW-0315">Glutamine amidotransferase</keyword>
<dbReference type="InterPro" id="IPR029055">
    <property type="entry name" value="Ntn_hydrolases_N"/>
</dbReference>
<keyword evidence="7 11" id="KW-0808">Transferase</keyword>
<comment type="catalytic activity">
    <reaction evidence="1 11">
        <text>D-fructose 6-phosphate + L-glutamine = D-glucosamine 6-phosphate + L-glutamate</text>
        <dbReference type="Rhea" id="RHEA:13237"/>
        <dbReference type="ChEBI" id="CHEBI:29985"/>
        <dbReference type="ChEBI" id="CHEBI:58359"/>
        <dbReference type="ChEBI" id="CHEBI:58725"/>
        <dbReference type="ChEBI" id="CHEBI:61527"/>
        <dbReference type="EC" id="2.6.1.16"/>
    </reaction>
</comment>
<dbReference type="AlphaFoldDB" id="A0ABD5RFJ8"/>
<dbReference type="SUPFAM" id="SSF56235">
    <property type="entry name" value="N-terminal nucleophile aminohydrolases (Ntn hydrolases)"/>
    <property type="match status" value="1"/>
</dbReference>
<evidence type="ECO:0000256" key="10">
    <source>
        <dbReference type="ARBA" id="ARBA00055466"/>
    </source>
</evidence>
<dbReference type="EC" id="2.6.1.16" evidence="3 11"/>
<evidence type="ECO:0000256" key="3">
    <source>
        <dbReference type="ARBA" id="ARBA00012916"/>
    </source>
</evidence>
<dbReference type="Pfam" id="PF01380">
    <property type="entry name" value="SIS"/>
    <property type="match status" value="2"/>
</dbReference>
<dbReference type="GO" id="GO:0005737">
    <property type="term" value="C:cytoplasm"/>
    <property type="evidence" value="ECO:0007669"/>
    <property type="project" value="UniProtKB-SubCell"/>
</dbReference>
<keyword evidence="6 11" id="KW-0032">Aminotransferase</keyword>
<dbReference type="FunFam" id="3.60.20.10:FF:000006">
    <property type="entry name" value="Glutamine--fructose-6-phosphate aminotransferase [isomerizing]"/>
    <property type="match status" value="1"/>
</dbReference>
<dbReference type="CDD" id="cd05008">
    <property type="entry name" value="SIS_GlmS_GlmD_1"/>
    <property type="match status" value="1"/>
</dbReference>
<dbReference type="HAMAP" id="MF_00164">
    <property type="entry name" value="GlmS"/>
    <property type="match status" value="1"/>
</dbReference>
<feature type="domain" description="SIS" evidence="13">
    <location>
        <begin position="454"/>
        <end position="594"/>
    </location>
</feature>
<keyword evidence="5 11" id="KW-0963">Cytoplasm</keyword>
<dbReference type="NCBIfam" id="TIGR01135">
    <property type="entry name" value="glmS"/>
    <property type="match status" value="1"/>
</dbReference>
<sequence length="604" mass="65016">MCGIIARVGHDDAIGDLLGALRTLEYRGYDSAGIAVQNGHGIEVHKREGRIADLESAVAGQTISGSVGIGHTRWSTHGAPSDENAHPHTDCHGEVAVVHNGIIENYAELRDRLSEAGHEFVSETDTEVIPHLMEEHLRHTDPETAFRRTIGELSGSYAVAMLVRDEDAVFATRRGSPLVLGLGDGEYFLASDIPAFLEHTSEVIYLDDGDVVHLTPDGYRVTDGDSRPVERPIQTVDWDPEDVGKGGYDHYMLKEIYEQPTALRQTIRGRIDTLNDDVILDSFPPGSFDEVTSVQFVACGTSYHAAVYAAGLLNESGVPAQAYLANEYGVSEPPIPENALVVGVSQSGETADTLEALRYADAVGARTLVVTNVVGSTAARECTDAMYIRAGPEIGVAATKTFTSQVASLALLGERLIRDVTGTPSRFSAELLDSLSRLPSDVQQTLDDSTADELAELFDGSDAYFFIGRGLGYPVALEGALKFKEISYEHAEGFAAGELKHGPLALVTPDTPVFAVFTGQHTEKMLNNVKEVQSRGAPVIAVVGDESEEVHRVADEVLTFPEAPAYASGIMANVQLQLVAYHAARRLGRPIDKPRNLAKSVTVE</sequence>
<feature type="domain" description="SIS" evidence="13">
    <location>
        <begin position="279"/>
        <end position="422"/>
    </location>
</feature>
<organism evidence="14 15">
    <name type="scientific">Salinirubrum litoreum</name>
    <dbReference type="NCBI Taxonomy" id="1126234"/>
    <lineage>
        <taxon>Archaea</taxon>
        <taxon>Methanobacteriati</taxon>
        <taxon>Methanobacteriota</taxon>
        <taxon>Stenosarchaea group</taxon>
        <taxon>Halobacteria</taxon>
        <taxon>Halobacteriales</taxon>
        <taxon>Haloferacaceae</taxon>
        <taxon>Salinirubrum</taxon>
    </lineage>
</organism>
<accession>A0ABD5RFJ8</accession>
<dbReference type="InterPro" id="IPR001347">
    <property type="entry name" value="SIS_dom"/>
</dbReference>
<feature type="domain" description="Glutamine amidotransferase type-2" evidence="12">
    <location>
        <begin position="2"/>
        <end position="217"/>
    </location>
</feature>
<evidence type="ECO:0000256" key="1">
    <source>
        <dbReference type="ARBA" id="ARBA00001031"/>
    </source>
</evidence>
<proteinExistence type="inferred from homology"/>
<dbReference type="Gene3D" id="3.40.50.10490">
    <property type="entry name" value="Glucose-6-phosphate isomerase like protein, domain 1"/>
    <property type="match status" value="2"/>
</dbReference>
<dbReference type="InterPro" id="IPR035490">
    <property type="entry name" value="GlmS/FrlB_SIS"/>
</dbReference>
<dbReference type="Proteomes" id="UP001596201">
    <property type="component" value="Unassembled WGS sequence"/>
</dbReference>
<evidence type="ECO:0000256" key="6">
    <source>
        <dbReference type="ARBA" id="ARBA00022576"/>
    </source>
</evidence>
<dbReference type="InterPro" id="IPR047084">
    <property type="entry name" value="GFAT_N"/>
</dbReference>
<feature type="active site" description="Nucleophile; for GATase activity" evidence="11">
    <location>
        <position position="2"/>
    </location>
</feature>
<dbReference type="InterPro" id="IPR046348">
    <property type="entry name" value="SIS_dom_sf"/>
</dbReference>
<dbReference type="FunFam" id="3.40.50.10490:FF:000001">
    <property type="entry name" value="Glutamine--fructose-6-phosphate aminotransferase [isomerizing]"/>
    <property type="match status" value="1"/>
</dbReference>
<keyword evidence="8" id="KW-0677">Repeat</keyword>
<comment type="subunit">
    <text evidence="11">Homodimer.</text>
</comment>
<dbReference type="CDD" id="cd05009">
    <property type="entry name" value="SIS_GlmS_GlmD_2"/>
    <property type="match status" value="1"/>
</dbReference>
<evidence type="ECO:0000256" key="5">
    <source>
        <dbReference type="ARBA" id="ARBA00022490"/>
    </source>
</evidence>
<dbReference type="GO" id="GO:0005975">
    <property type="term" value="P:carbohydrate metabolic process"/>
    <property type="evidence" value="ECO:0007669"/>
    <property type="project" value="UniProtKB-UniRule"/>
</dbReference>
<evidence type="ECO:0000259" key="12">
    <source>
        <dbReference type="PROSITE" id="PS51278"/>
    </source>
</evidence>
<evidence type="ECO:0000256" key="7">
    <source>
        <dbReference type="ARBA" id="ARBA00022679"/>
    </source>
</evidence>
<protein>
    <recommendedName>
        <fullName evidence="4 11">Glutamine--fructose-6-phosphate aminotransferase [isomerizing]</fullName>
        <ecNumber evidence="3 11">2.6.1.16</ecNumber>
    </recommendedName>
    <alternativeName>
        <fullName evidence="11">D-fructose-6-phosphate amidotransferase</fullName>
    </alternativeName>
    <alternativeName>
        <fullName evidence="11">GFAT</fullName>
    </alternativeName>
    <alternativeName>
        <fullName evidence="11">Glucosamine-6-phosphate synthase</fullName>
    </alternativeName>
    <alternativeName>
        <fullName evidence="11">Hexosephosphate aminotransferase</fullName>
    </alternativeName>
    <alternativeName>
        <fullName evidence="11">L-glutamine--D-fructose-6-phosphate amidotransferase</fullName>
    </alternativeName>
</protein>
<name>A0ABD5RFJ8_9EURY</name>
<dbReference type="PROSITE" id="PS51464">
    <property type="entry name" value="SIS"/>
    <property type="match status" value="2"/>
</dbReference>